<organism evidence="4 5">
    <name type="scientific">Actinomadura citrea</name>
    <dbReference type="NCBI Taxonomy" id="46158"/>
    <lineage>
        <taxon>Bacteria</taxon>
        <taxon>Bacillati</taxon>
        <taxon>Actinomycetota</taxon>
        <taxon>Actinomycetes</taxon>
        <taxon>Streptosporangiales</taxon>
        <taxon>Thermomonosporaceae</taxon>
        <taxon>Actinomadura</taxon>
    </lineage>
</organism>
<keyword evidence="1" id="KW-0408">Iron</keyword>
<gene>
    <name evidence="4" type="ORF">BJ999_005871</name>
</gene>
<evidence type="ECO:0000259" key="3">
    <source>
        <dbReference type="Pfam" id="PF04412"/>
    </source>
</evidence>
<evidence type="ECO:0000256" key="2">
    <source>
        <dbReference type="ARBA" id="ARBA00023239"/>
    </source>
</evidence>
<dbReference type="Proteomes" id="UP000591272">
    <property type="component" value="Unassembled WGS sequence"/>
</dbReference>
<keyword evidence="5" id="KW-1185">Reference proteome</keyword>
<dbReference type="GO" id="GO:0016829">
    <property type="term" value="F:lyase activity"/>
    <property type="evidence" value="ECO:0007669"/>
    <property type="project" value="UniProtKB-KW"/>
</dbReference>
<proteinExistence type="predicted"/>
<protein>
    <recommendedName>
        <fullName evidence="3">Phosphomevalonate dehydratase large subunit-like domain-containing protein</fullName>
    </recommendedName>
</protein>
<dbReference type="AlphaFoldDB" id="A0A7Y9GHP7"/>
<keyword evidence="2" id="KW-0456">Lyase</keyword>
<evidence type="ECO:0000313" key="4">
    <source>
        <dbReference type="EMBL" id="NYE15575.1"/>
    </source>
</evidence>
<dbReference type="Pfam" id="PF04412">
    <property type="entry name" value="AcnX"/>
    <property type="match status" value="1"/>
</dbReference>
<sequence>MKHAISEPALTGAQRAMLAGRHGDGAALAMRVVVRLARALGADRLITVDSAHVDGCLFHGQVGIDLVERLISGGARVAVPTTLNVGSLDLLHPGVVRGDAGERADARRLMDGYVALGAEPTWTCAPYQLTERPAYGRHVAWAESNAIVFANSVLGARTDRYGDFADICAAVTGFAPRVGLHLDENRAGQDLFDCSGVPAGTFAADVAWAALGHLVGRRSGTRVPVLTGLPGDADEDRLKALGAAAASAGGVALFHAVGLTPEAPDTATAFRGRAAERRFEVTAADLRAACGELTTAPDGRLDAISVGTPHFSAAEFRALAALLAGGPPFDAGIEFWISTSRAVLAEAERVGDAAICRRAGARILVDTCTYIAPVLRASARVVMTNSAKWAWYAPTNLGIDVVFASLAECVLSARAGRVVRDPALWAAS</sequence>
<name>A0A7Y9GHP7_9ACTN</name>
<comment type="caution">
    <text evidence="4">The sequence shown here is derived from an EMBL/GenBank/DDBJ whole genome shotgun (WGS) entry which is preliminary data.</text>
</comment>
<accession>A0A7Y9GHP7</accession>
<dbReference type="PANTHER" id="PTHR36577">
    <property type="entry name" value="DUF521 DOMAIN PROTEIN (AFU_ORTHOLOGUE AFUA_6G00490)"/>
    <property type="match status" value="1"/>
</dbReference>
<evidence type="ECO:0000256" key="1">
    <source>
        <dbReference type="ARBA" id="ARBA00023004"/>
    </source>
</evidence>
<dbReference type="PANTHER" id="PTHR36577:SF3">
    <property type="entry name" value="DUF521 DOMAIN PROTEIN (AFU_ORTHOLOGUE AFUA_6G00490)"/>
    <property type="match status" value="1"/>
</dbReference>
<reference evidence="4 5" key="1">
    <citation type="submission" date="2020-07" db="EMBL/GenBank/DDBJ databases">
        <title>Sequencing the genomes of 1000 actinobacteria strains.</title>
        <authorList>
            <person name="Klenk H.-P."/>
        </authorList>
    </citation>
    <scope>NUCLEOTIDE SEQUENCE [LARGE SCALE GENOMIC DNA]</scope>
    <source>
        <strain evidence="4 5">DSM 43461</strain>
    </source>
</reference>
<dbReference type="RefSeq" id="WP_179836249.1">
    <property type="nucleotide sequence ID" value="NZ_BMRD01000004.1"/>
</dbReference>
<dbReference type="InterPro" id="IPR007506">
    <property type="entry name" value="PMDh-L-like_dom"/>
</dbReference>
<evidence type="ECO:0000313" key="5">
    <source>
        <dbReference type="Proteomes" id="UP000591272"/>
    </source>
</evidence>
<dbReference type="EMBL" id="JACCBT010000001">
    <property type="protein sequence ID" value="NYE15575.1"/>
    <property type="molecule type" value="Genomic_DNA"/>
</dbReference>
<feature type="domain" description="Phosphomevalonate dehydratase large subunit-like" evidence="3">
    <location>
        <begin position="10"/>
        <end position="410"/>
    </location>
</feature>